<dbReference type="GO" id="GO:0014069">
    <property type="term" value="C:postsynaptic density"/>
    <property type="evidence" value="ECO:0007669"/>
    <property type="project" value="TreeGrafter"/>
</dbReference>
<feature type="region of interest" description="Disordered" evidence="13">
    <location>
        <begin position="841"/>
        <end position="863"/>
    </location>
</feature>
<feature type="region of interest" description="Disordered" evidence="13">
    <location>
        <begin position="640"/>
        <end position="692"/>
    </location>
</feature>
<dbReference type="GO" id="GO:0030425">
    <property type="term" value="C:dendrite"/>
    <property type="evidence" value="ECO:0007669"/>
    <property type="project" value="TreeGrafter"/>
</dbReference>
<evidence type="ECO:0000256" key="7">
    <source>
        <dbReference type="ARBA" id="ARBA00023018"/>
    </source>
</evidence>
<dbReference type="GO" id="GO:0005737">
    <property type="term" value="C:cytoplasm"/>
    <property type="evidence" value="ECO:0007669"/>
    <property type="project" value="TreeGrafter"/>
</dbReference>
<feature type="compositionally biased region" description="Low complexity" evidence="13">
    <location>
        <begin position="421"/>
        <end position="431"/>
    </location>
</feature>
<keyword evidence="3" id="KW-0963">Cytoplasm</keyword>
<evidence type="ECO:0000256" key="3">
    <source>
        <dbReference type="ARBA" id="ARBA00022490"/>
    </source>
</evidence>
<evidence type="ECO:0000256" key="4">
    <source>
        <dbReference type="ARBA" id="ARBA00022553"/>
    </source>
</evidence>
<dbReference type="InterPro" id="IPR036034">
    <property type="entry name" value="PDZ_sf"/>
</dbReference>
<feature type="compositionally biased region" description="Low complexity" evidence="13">
    <location>
        <begin position="714"/>
        <end position="730"/>
    </location>
</feature>
<dbReference type="EMBL" id="SEYY01020966">
    <property type="protein sequence ID" value="KAB7496845.1"/>
    <property type="molecule type" value="Genomic_DNA"/>
</dbReference>
<keyword evidence="2" id="KW-0217">Developmental protein</keyword>
<reference evidence="16 17" key="1">
    <citation type="journal article" date="2019" name="PLoS Biol.">
        <title>Sex chromosomes control vertical transmission of feminizing Wolbachia symbionts in an isopod.</title>
        <authorList>
            <person name="Becking T."/>
            <person name="Chebbi M.A."/>
            <person name="Giraud I."/>
            <person name="Moumen B."/>
            <person name="Laverre T."/>
            <person name="Caubet Y."/>
            <person name="Peccoud J."/>
            <person name="Gilbert C."/>
            <person name="Cordaux R."/>
        </authorList>
    </citation>
    <scope>NUCLEOTIDE SEQUENCE [LARGE SCALE GENOMIC DNA]</scope>
    <source>
        <strain evidence="16">ANa2</strain>
        <tissue evidence="16">Whole body excluding digestive tract and cuticle</tissue>
    </source>
</reference>
<feature type="region of interest" description="Disordered" evidence="13">
    <location>
        <begin position="396"/>
        <end position="442"/>
    </location>
</feature>
<keyword evidence="4" id="KW-0597">Phosphoprotein</keyword>
<feature type="compositionally biased region" description="Low complexity" evidence="13">
    <location>
        <begin position="653"/>
        <end position="668"/>
    </location>
</feature>
<dbReference type="CDD" id="cd06790">
    <property type="entry name" value="PDZ_neurabin-like"/>
    <property type="match status" value="1"/>
</dbReference>
<keyword evidence="9" id="KW-0009">Actin-binding</keyword>
<evidence type="ECO:0000256" key="6">
    <source>
        <dbReference type="ARBA" id="ARBA00022902"/>
    </source>
</evidence>
<feature type="coiled-coil region" evidence="12">
    <location>
        <begin position="499"/>
        <end position="540"/>
    </location>
</feature>
<evidence type="ECO:0000256" key="8">
    <source>
        <dbReference type="ARBA" id="ARBA00023054"/>
    </source>
</evidence>
<evidence type="ECO:0000259" key="14">
    <source>
        <dbReference type="PROSITE" id="PS50105"/>
    </source>
</evidence>
<organism evidence="16 17">
    <name type="scientific">Armadillidium nasatum</name>
    <dbReference type="NCBI Taxonomy" id="96803"/>
    <lineage>
        <taxon>Eukaryota</taxon>
        <taxon>Metazoa</taxon>
        <taxon>Ecdysozoa</taxon>
        <taxon>Arthropoda</taxon>
        <taxon>Crustacea</taxon>
        <taxon>Multicrustacea</taxon>
        <taxon>Malacostraca</taxon>
        <taxon>Eumalacostraca</taxon>
        <taxon>Peracarida</taxon>
        <taxon>Isopoda</taxon>
        <taxon>Oniscidea</taxon>
        <taxon>Crinocheta</taxon>
        <taxon>Armadillidiidae</taxon>
        <taxon>Armadillidium</taxon>
    </lineage>
</organism>
<keyword evidence="7" id="KW-0770">Synapse</keyword>
<gene>
    <name evidence="16" type="primary">PPP1R9A</name>
    <name evidence="16" type="ORF">Anas_04523</name>
</gene>
<feature type="compositionally biased region" description="Basic and acidic residues" evidence="13">
    <location>
        <begin position="396"/>
        <end position="406"/>
    </location>
</feature>
<dbReference type="GO" id="GO:0031175">
    <property type="term" value="P:neuron projection development"/>
    <property type="evidence" value="ECO:0007669"/>
    <property type="project" value="TreeGrafter"/>
</dbReference>
<dbReference type="PROSITE" id="PS50106">
    <property type="entry name" value="PDZ"/>
    <property type="match status" value="1"/>
</dbReference>
<feature type="compositionally biased region" description="Basic and acidic residues" evidence="13">
    <location>
        <begin position="841"/>
        <end position="855"/>
    </location>
</feature>
<feature type="region of interest" description="Disordered" evidence="13">
    <location>
        <begin position="909"/>
        <end position="928"/>
    </location>
</feature>
<dbReference type="CDD" id="cd09512">
    <property type="entry name" value="SAM_Neurabin-like"/>
    <property type="match status" value="1"/>
</dbReference>
<evidence type="ECO:0000256" key="12">
    <source>
        <dbReference type="SAM" id="Coils"/>
    </source>
</evidence>
<evidence type="ECO:0000256" key="5">
    <source>
        <dbReference type="ARBA" id="ARBA00022782"/>
    </source>
</evidence>
<feature type="compositionally biased region" description="Basic and acidic residues" evidence="13">
    <location>
        <begin position="983"/>
        <end position="993"/>
    </location>
</feature>
<feature type="region of interest" description="Disordered" evidence="13">
    <location>
        <begin position="124"/>
        <end position="163"/>
    </location>
</feature>
<dbReference type="PROSITE" id="PS50105">
    <property type="entry name" value="SAM_DOMAIN"/>
    <property type="match status" value="1"/>
</dbReference>
<proteinExistence type="predicted"/>
<dbReference type="Gene3D" id="1.10.150.50">
    <property type="entry name" value="Transcription Factor, Ets-1"/>
    <property type="match status" value="1"/>
</dbReference>
<keyword evidence="8 12" id="KW-0175">Coiled coil</keyword>
<evidence type="ECO:0000313" key="16">
    <source>
        <dbReference type="EMBL" id="KAB7496845.1"/>
    </source>
</evidence>
<dbReference type="OrthoDB" id="62701at2759"/>
<feature type="region of interest" description="Disordered" evidence="13">
    <location>
        <begin position="545"/>
        <end position="626"/>
    </location>
</feature>
<dbReference type="Pfam" id="PF00536">
    <property type="entry name" value="SAM_1"/>
    <property type="match status" value="1"/>
</dbReference>
<protein>
    <submittedName>
        <fullName evidence="16">Neurabin-1</fullName>
    </submittedName>
</protein>
<evidence type="ECO:0000256" key="2">
    <source>
        <dbReference type="ARBA" id="ARBA00022473"/>
    </source>
</evidence>
<feature type="compositionally biased region" description="Acidic residues" evidence="13">
    <location>
        <begin position="669"/>
        <end position="678"/>
    </location>
</feature>
<feature type="compositionally biased region" description="Pro residues" evidence="13">
    <location>
        <begin position="757"/>
        <end position="773"/>
    </location>
</feature>
<dbReference type="SUPFAM" id="SSF47769">
    <property type="entry name" value="SAM/Pointed domain"/>
    <property type="match status" value="1"/>
</dbReference>
<dbReference type="Gene3D" id="2.30.42.10">
    <property type="match status" value="1"/>
</dbReference>
<feature type="compositionally biased region" description="Polar residues" evidence="13">
    <location>
        <begin position="465"/>
        <end position="476"/>
    </location>
</feature>
<dbReference type="AlphaFoldDB" id="A0A5N5SRP4"/>
<feature type="region of interest" description="Disordered" evidence="13">
    <location>
        <begin position="810"/>
        <end position="829"/>
    </location>
</feature>
<keyword evidence="10" id="KW-0206">Cytoskeleton</keyword>
<sequence>MASKWVENSHSRKLVFGDLCLKVFCTGSYHESISKDVHNSSPTSNFEPFSSSTMSSDFEPLPPPVPPHNVDPAILTANHIIEQTPLPPIPQQTLEVTSELPEPMTPEEAEKLLSHNLISEALEADSSRELNTSDVCDTKSNLPEESVIRSKDDDDDDGFDKDYDSVCVESPTPDNEVDLDDSFSSFKHEVTDEGFVVRAKEVLSEDGIHYLEDGHFWIQVPGLMEEDEDDIPDTVPFHKHTKLKFSQDPIKLYSTFSVTDYDRRNDEVDPVAASAEYELEKRVEKMNVFPVSIDKGDGGLGLSIIGMGVGADAGVEKLGIFVKTINPGGATDRDGRIKVNDQIIEVDNQSLVGVTQMFAASVLKNTSGTVNFLIGRENDPDNSEVAMLIRQSLMADQERDERRRALEGPNFDPRDAGGVYESFSSQSGGESPSEDGPRGSNFARDLHREQNIYGQEYDQFGDVYNSCQPLSPRGTSSPPPEAFNHDVEGRELLLQNNEIMIMSQHLQEIQHRNEMYEEEINILRNKVIQLEGDLIKAQQEAGLPVKVPPDLNSQSSNFVHSSKGPDNQSSLQRDPPRKPSTLINCLDPDLSDTEAGDTHTSEGSKSSTVERKIPSKEELDVAVPPTELLDNSFSKAKGELASRGGLANRQLPSLKKSASNASSNSFDNSLDDGLDDTSSESQQQTQVASLSMISTKSSVTSMSQNESLVNISHSQTSMSSFTTNSQTSTQENITFNSSRSHPPPPYHSTTPQTSTHPPSPHHQPPPYQPPPSAPLSHRPVVATDSHIGRSESSYRHPPPVARVQPVNRVEALPSPTSPSSQQQHQQTLAHQLKALLAEREGGTETPHDGNRDGSPIKKSPSSLMEDVRRAVMQADISIGKKPVISGPIHVSSTAQVVSTGQFVHSRASPQKGVGAAIPQKVSRDSGTWSPVINSSSAGGVVLLSQRPIDSSLPLSQANEVGAGLEKKSGMASSDSNSSFDTPQHQDRVMSGRSSKESSIMSVFDWNKEQVAQWLVLQGLENYVSTFVNAGITGPRLVNIDTKDLKNLGLSSDDKNKIKRKVKELRQNLEKERKQIEKENKEREKLQKKAEKLAEKAERRKK</sequence>
<evidence type="ECO:0000313" key="17">
    <source>
        <dbReference type="Proteomes" id="UP000326759"/>
    </source>
</evidence>
<name>A0A5N5SRP4_9CRUS</name>
<dbReference type="SUPFAM" id="SSF50156">
    <property type="entry name" value="PDZ domain-like"/>
    <property type="match status" value="1"/>
</dbReference>
<accession>A0A5N5SRP4</accession>
<feature type="compositionally biased region" description="Polar residues" evidence="13">
    <location>
        <begin position="551"/>
        <end position="572"/>
    </location>
</feature>
<dbReference type="PANTHER" id="PTHR16154">
    <property type="entry name" value="NEURABIN"/>
    <property type="match status" value="1"/>
</dbReference>
<dbReference type="InterPro" id="IPR001478">
    <property type="entry name" value="PDZ"/>
</dbReference>
<dbReference type="SMART" id="SM00228">
    <property type="entry name" value="PDZ"/>
    <property type="match status" value="1"/>
</dbReference>
<dbReference type="SMART" id="SM00454">
    <property type="entry name" value="SAM"/>
    <property type="match status" value="1"/>
</dbReference>
<dbReference type="Pfam" id="PF17817">
    <property type="entry name" value="PDZ_5"/>
    <property type="match status" value="1"/>
</dbReference>
<keyword evidence="5" id="KW-0221">Differentiation</keyword>
<feature type="domain" description="SAM" evidence="14">
    <location>
        <begin position="1005"/>
        <end position="1050"/>
    </location>
</feature>
<feature type="compositionally biased region" description="Basic and acidic residues" evidence="13">
    <location>
        <begin position="596"/>
        <end position="619"/>
    </location>
</feature>
<dbReference type="GO" id="GO:0019722">
    <property type="term" value="P:calcium-mediated signaling"/>
    <property type="evidence" value="ECO:0007669"/>
    <property type="project" value="TreeGrafter"/>
</dbReference>
<dbReference type="InterPro" id="IPR001660">
    <property type="entry name" value="SAM"/>
</dbReference>
<keyword evidence="6" id="KW-0524">Neurogenesis</keyword>
<dbReference type="InterPro" id="IPR040645">
    <property type="entry name" value="Neurabin-1/2_PDZ"/>
</dbReference>
<feature type="region of interest" description="Disordered" evidence="13">
    <location>
        <begin position="463"/>
        <end position="482"/>
    </location>
</feature>
<evidence type="ECO:0000256" key="1">
    <source>
        <dbReference type="ARBA" id="ARBA00004245"/>
    </source>
</evidence>
<dbReference type="GO" id="GO:0007015">
    <property type="term" value="P:actin filament organization"/>
    <property type="evidence" value="ECO:0007669"/>
    <property type="project" value="TreeGrafter"/>
</dbReference>
<feature type="compositionally biased region" description="Polar residues" evidence="13">
    <location>
        <begin position="129"/>
        <end position="143"/>
    </location>
</feature>
<dbReference type="PANTHER" id="PTHR16154:SF6">
    <property type="entry name" value="SPINOPHILIN, ISOFORM J"/>
    <property type="match status" value="1"/>
</dbReference>
<feature type="region of interest" description="Disordered" evidence="13">
    <location>
        <begin position="34"/>
        <end position="60"/>
    </location>
</feature>
<feature type="domain" description="PDZ" evidence="15">
    <location>
        <begin position="290"/>
        <end position="378"/>
    </location>
</feature>
<feature type="compositionally biased region" description="Polar residues" evidence="13">
    <location>
        <begin position="39"/>
        <end position="56"/>
    </location>
</feature>
<dbReference type="GO" id="GO:0015629">
    <property type="term" value="C:actin cytoskeleton"/>
    <property type="evidence" value="ECO:0007669"/>
    <property type="project" value="TreeGrafter"/>
</dbReference>
<feature type="region of interest" description="Disordered" evidence="13">
    <location>
        <begin position="714"/>
        <end position="779"/>
    </location>
</feature>
<dbReference type="InterPro" id="IPR043446">
    <property type="entry name" value="Neurabin-like"/>
</dbReference>
<feature type="region of interest" description="Disordered" evidence="13">
    <location>
        <begin position="965"/>
        <end position="993"/>
    </location>
</feature>
<evidence type="ECO:0000256" key="11">
    <source>
        <dbReference type="ARBA" id="ARBA00034103"/>
    </source>
</evidence>
<feature type="region of interest" description="Disordered" evidence="13">
    <location>
        <begin position="1072"/>
        <end position="1101"/>
    </location>
</feature>
<feature type="compositionally biased region" description="Low complexity" evidence="13">
    <location>
        <begin position="811"/>
        <end position="829"/>
    </location>
</feature>
<dbReference type="Proteomes" id="UP000326759">
    <property type="component" value="Unassembled WGS sequence"/>
</dbReference>
<evidence type="ECO:0000256" key="10">
    <source>
        <dbReference type="ARBA" id="ARBA00023212"/>
    </source>
</evidence>
<dbReference type="InterPro" id="IPR013761">
    <property type="entry name" value="SAM/pointed_sf"/>
</dbReference>
<evidence type="ECO:0000259" key="15">
    <source>
        <dbReference type="PROSITE" id="PS50106"/>
    </source>
</evidence>
<comment type="caution">
    <text evidence="16">The sequence shown here is derived from an EMBL/GenBank/DDBJ whole genome shotgun (WGS) entry which is preliminary data.</text>
</comment>
<dbReference type="Pfam" id="PF00595">
    <property type="entry name" value="PDZ"/>
    <property type="match status" value="1"/>
</dbReference>
<comment type="subcellular location">
    <subcellularLocation>
        <location evidence="1">Cytoplasm</location>
        <location evidence="1">Cytoskeleton</location>
    </subcellularLocation>
    <subcellularLocation>
        <location evidence="11">Synapse</location>
    </subcellularLocation>
</comment>
<evidence type="ECO:0000256" key="13">
    <source>
        <dbReference type="SAM" id="MobiDB-lite"/>
    </source>
</evidence>
<feature type="compositionally biased region" description="Low complexity" evidence="13">
    <location>
        <begin position="747"/>
        <end position="756"/>
    </location>
</feature>
<dbReference type="FunFam" id="2.30.42.10:FF:000010">
    <property type="entry name" value="Neurabin-1 isoform 1"/>
    <property type="match status" value="1"/>
</dbReference>
<feature type="compositionally biased region" description="Polar residues" evidence="13">
    <location>
        <begin position="970"/>
        <end position="982"/>
    </location>
</feature>
<feature type="compositionally biased region" description="Low complexity" evidence="13">
    <location>
        <begin position="679"/>
        <end position="689"/>
    </location>
</feature>
<dbReference type="GO" id="GO:0051015">
    <property type="term" value="F:actin filament binding"/>
    <property type="evidence" value="ECO:0007669"/>
    <property type="project" value="TreeGrafter"/>
</dbReference>
<evidence type="ECO:0000256" key="9">
    <source>
        <dbReference type="ARBA" id="ARBA00023203"/>
    </source>
</evidence>
<keyword evidence="17" id="KW-1185">Reference proteome</keyword>